<dbReference type="InterPro" id="IPR003855">
    <property type="entry name" value="K+_transporter"/>
</dbReference>
<dbReference type="InterPro" id="IPR053951">
    <property type="entry name" value="K_trans_N"/>
</dbReference>
<comment type="caution">
    <text evidence="10">Lacks conserved residue(s) required for the propagation of feature annotation.</text>
</comment>
<organism evidence="13">
    <name type="scientific">Brassica campestris</name>
    <name type="common">Field mustard</name>
    <dbReference type="NCBI Taxonomy" id="3711"/>
    <lineage>
        <taxon>Eukaryota</taxon>
        <taxon>Viridiplantae</taxon>
        <taxon>Streptophyta</taxon>
        <taxon>Embryophyta</taxon>
        <taxon>Tracheophyta</taxon>
        <taxon>Spermatophyta</taxon>
        <taxon>Magnoliopsida</taxon>
        <taxon>eudicotyledons</taxon>
        <taxon>Gunneridae</taxon>
        <taxon>Pentapetalae</taxon>
        <taxon>rosids</taxon>
        <taxon>malvids</taxon>
        <taxon>Brassicales</taxon>
        <taxon>Brassicaceae</taxon>
        <taxon>Brassiceae</taxon>
        <taxon>Brassica</taxon>
    </lineage>
</organism>
<evidence type="ECO:0000256" key="5">
    <source>
        <dbReference type="ARBA" id="ARBA00022692"/>
    </source>
</evidence>
<keyword evidence="8 10" id="KW-0406">Ion transport</keyword>
<dbReference type="PANTHER" id="PTHR30540">
    <property type="entry name" value="OSMOTIC STRESS POTASSIUM TRANSPORTER"/>
    <property type="match status" value="1"/>
</dbReference>
<dbReference type="GO" id="GO:0015079">
    <property type="term" value="F:potassium ion transmembrane transporter activity"/>
    <property type="evidence" value="ECO:0007669"/>
    <property type="project" value="UniProtKB-UniRule"/>
</dbReference>
<keyword evidence="3" id="KW-0813">Transport</keyword>
<feature type="transmembrane region" description="Helical" evidence="10">
    <location>
        <begin position="258"/>
        <end position="280"/>
    </location>
</feature>
<feature type="transmembrane region" description="Helical" evidence="10">
    <location>
        <begin position="207"/>
        <end position="226"/>
    </location>
</feature>
<feature type="domain" description="K+ potassium transporter C-terminal" evidence="12">
    <location>
        <begin position="583"/>
        <end position="818"/>
    </location>
</feature>
<dbReference type="AlphaFoldDB" id="A0A3P6A1M8"/>
<comment type="function">
    <text evidence="10">Potassium transporter.</text>
</comment>
<evidence type="ECO:0000256" key="10">
    <source>
        <dbReference type="RuleBase" id="RU321113"/>
    </source>
</evidence>
<proteinExistence type="inferred from homology"/>
<comment type="similarity">
    <text evidence="2 10">Belongs to the HAK/KUP transporter (TC 2.A.72.3) family.</text>
</comment>
<evidence type="ECO:0000256" key="7">
    <source>
        <dbReference type="ARBA" id="ARBA00022989"/>
    </source>
</evidence>
<feature type="transmembrane region" description="Helical" evidence="10">
    <location>
        <begin position="307"/>
        <end position="325"/>
    </location>
</feature>
<feature type="transmembrane region" description="Helical" evidence="10">
    <location>
        <begin position="183"/>
        <end position="201"/>
    </location>
</feature>
<reference evidence="13" key="1">
    <citation type="submission" date="2018-11" db="EMBL/GenBank/DDBJ databases">
        <authorList>
            <consortium name="Genoscope - CEA"/>
            <person name="William W."/>
        </authorList>
    </citation>
    <scope>NUCLEOTIDE SEQUENCE</scope>
</reference>
<dbReference type="Pfam" id="PF22776">
    <property type="entry name" value="K_trans_C"/>
    <property type="match status" value="1"/>
</dbReference>
<dbReference type="Pfam" id="PF02705">
    <property type="entry name" value="K_trans"/>
    <property type="match status" value="1"/>
</dbReference>
<feature type="transmembrane region" description="Helical" evidence="10">
    <location>
        <begin position="475"/>
        <end position="497"/>
    </location>
</feature>
<protein>
    <recommendedName>
        <fullName evidence="10">Potassium transporter</fullName>
    </recommendedName>
</protein>
<evidence type="ECO:0000256" key="8">
    <source>
        <dbReference type="ARBA" id="ARBA00023065"/>
    </source>
</evidence>
<evidence type="ECO:0000256" key="4">
    <source>
        <dbReference type="ARBA" id="ARBA00022538"/>
    </source>
</evidence>
<keyword evidence="9 10" id="KW-0472">Membrane</keyword>
<feature type="transmembrane region" description="Helical" evidence="10">
    <location>
        <begin position="93"/>
        <end position="114"/>
    </location>
</feature>
<keyword evidence="6 10" id="KW-0630">Potassium</keyword>
<name>A0A3P6A1M8_BRACM</name>
<dbReference type="GO" id="GO:0005886">
    <property type="term" value="C:plasma membrane"/>
    <property type="evidence" value="ECO:0007669"/>
    <property type="project" value="UniProtKB-SubCell"/>
</dbReference>
<feature type="transmembrane region" description="Helical" evidence="10">
    <location>
        <begin position="51"/>
        <end position="69"/>
    </location>
</feature>
<dbReference type="EMBL" id="LR031572">
    <property type="protein sequence ID" value="VDC83075.1"/>
    <property type="molecule type" value="Genomic_DNA"/>
</dbReference>
<feature type="transmembrane region" description="Helical" evidence="10">
    <location>
        <begin position="533"/>
        <end position="552"/>
    </location>
</feature>
<evidence type="ECO:0000256" key="6">
    <source>
        <dbReference type="ARBA" id="ARBA00022958"/>
    </source>
</evidence>
<dbReference type="PANTHER" id="PTHR30540:SF129">
    <property type="entry name" value="POTASSIUM TRANSPORTER"/>
    <property type="match status" value="1"/>
</dbReference>
<keyword evidence="7 10" id="KW-1133">Transmembrane helix</keyword>
<feature type="transmembrane region" description="Helical" evidence="10">
    <location>
        <begin position="233"/>
        <end position="252"/>
    </location>
</feature>
<keyword evidence="4 10" id="KW-0633">Potassium transport</keyword>
<evidence type="ECO:0000259" key="12">
    <source>
        <dbReference type="Pfam" id="PF22776"/>
    </source>
</evidence>
<gene>
    <name evidence="13" type="ORF">BRAA03T14293Z</name>
</gene>
<accession>A0A3P6A1M8</accession>
<evidence type="ECO:0000256" key="1">
    <source>
        <dbReference type="ARBA" id="ARBA00004651"/>
    </source>
</evidence>
<dbReference type="InterPro" id="IPR053952">
    <property type="entry name" value="K_trans_C"/>
</dbReference>
<evidence type="ECO:0000313" key="13">
    <source>
        <dbReference type="EMBL" id="VDC83075.1"/>
    </source>
</evidence>
<feature type="domain" description="K+ potassium transporter integral membrane" evidence="11">
    <location>
        <begin position="60"/>
        <end position="570"/>
    </location>
</feature>
<comment type="subcellular location">
    <subcellularLocation>
        <location evidence="1">Cell membrane</location>
        <topology evidence="1">Multi-pass membrane protein</topology>
    </subcellularLocation>
    <subcellularLocation>
        <location evidence="10">Membrane</location>
        <topology evidence="10">Multi-pass membrane protein</topology>
    </subcellularLocation>
</comment>
<feature type="transmembrane region" description="Helical" evidence="10">
    <location>
        <begin position="337"/>
        <end position="359"/>
    </location>
</feature>
<evidence type="ECO:0000259" key="11">
    <source>
        <dbReference type="Pfam" id="PF02705"/>
    </source>
</evidence>
<evidence type="ECO:0000256" key="2">
    <source>
        <dbReference type="ARBA" id="ARBA00008440"/>
    </source>
</evidence>
<feature type="transmembrane region" description="Helical" evidence="10">
    <location>
        <begin position="503"/>
        <end position="526"/>
    </location>
</feature>
<evidence type="ECO:0000256" key="3">
    <source>
        <dbReference type="ARBA" id="ARBA00022448"/>
    </source>
</evidence>
<keyword evidence="5 10" id="KW-0812">Transmembrane</keyword>
<sequence>MSERVEASVAEGENTIKERHIGAMWELEQKLDQSMDEEANKLKNMYRENGLSTLMLLRLSFQSLGIVYGDLGTSPLYVFYNTFPDGIKDSEDVIGALSLIIYSLLLIPLIKYVFIVCKANDNGQGGTLAIYSLLCRHAKVNLIPNQQRSDEDLTTYSRTLVAEGSFAAKTKKWLESRHSKKRALLVVVLLGTCMMIGDGILTPAISVYKTFFLTVLSATGGIRVNNPKMSSDIVVLVSVILLIGLFSMQHYGTDKVGWLFAPIVLIWFLFIGATGIYNICKHDTSVLKAFSPKYIYLYFKRRGRDGWISLGGILLSITGTEALFADISYFPLQAIQLAFTLFVFPCLLLAYCGQAAFLVNHKEHYKDAFYASIPESVYWPMLIVATGAAFVGSQATISGTYSIIKQAVSHGCFPRVKIVHTSKKFLGQIYCPDINWILMIGCITVTASFKNQTEIGNAYGKITTRWRKRRRRKMSWRTAVVVVMLVTTLLTVLTMLVVWRCHWIFVLVFTILSLLVELSYFSAVILKINEGGWVPLIIAAFSLLVMFVWNYVTVKKYEFEVHSRVSMSWILGLGPSLGLVRVPGIGLVHTELASGVPHIFSHFITNLPAIHSVVVFVCVKNLPVYTVPEEERFLVKRIGPKTFRMFRCVARYGYKDLHRKDDRFEDKLFENLFSFIQNETMMESDSNYSNSVYPVNYTQESRDELISNNNNNHDSNDNNMVMFSSMVDYMDTMSFSQNYTVEEEEEEEDELEFLKTCKESGVVHIMGNTVVKARKGSLLPKKIAIDYVYAFLAKICRENSAILHVPHETLLNVGQVYYL</sequence>
<dbReference type="NCBIfam" id="TIGR00794">
    <property type="entry name" value="kup"/>
    <property type="match status" value="1"/>
</dbReference>
<evidence type="ECO:0000256" key="9">
    <source>
        <dbReference type="ARBA" id="ARBA00023136"/>
    </source>
</evidence>